<sequence length="394" mass="43680">MTATWPQHALDDRKFADVFQLAQNFELHCAKVYDHAVTHPDCAPSADYVMQLVSQAYRAVHSLHMQKIATEYLDTDTATAALEKNAKEYHERCELSSADKNEPMEASAAEEPAQAVPSLGLMDILTEEFDEDDEEEDEEWEESDEETDEDDEYYEYCEGSDSDSEMEALAEISESEQTNPSEGRQQAGEAPTKDFTKIPEHQTTAKDTPPPISIFKDQAMHDRITAALQNLSFTQAEPEDAPLARVETHVDCPQTDSTACSTDEPEEAPLARVLTHIDCPQTDSTELSKNESEEAPLARLETHIDRPKTDSTAYSTGDAHSEATAVQTKSHQQTVLSHSVTAPADNVRKASPDSPGLHRKFSLRSSPSGLSRRLKTVCHKYAGRVMVPIRGKAN</sequence>
<feature type="region of interest" description="Disordered" evidence="1">
    <location>
        <begin position="329"/>
        <end position="369"/>
    </location>
</feature>
<evidence type="ECO:0000313" key="3">
    <source>
        <dbReference type="Proteomes" id="UP001147695"/>
    </source>
</evidence>
<gene>
    <name evidence="2" type="ORF">N7452_003892</name>
</gene>
<evidence type="ECO:0000313" key="2">
    <source>
        <dbReference type="EMBL" id="KAJ5345888.1"/>
    </source>
</evidence>
<reference evidence="2" key="1">
    <citation type="submission" date="2022-12" db="EMBL/GenBank/DDBJ databases">
        <authorList>
            <person name="Petersen C."/>
        </authorList>
    </citation>
    <scope>NUCLEOTIDE SEQUENCE</scope>
    <source>
        <strain evidence="2">IBT 35673</strain>
    </source>
</reference>
<accession>A0A9W9QXG3</accession>
<protein>
    <submittedName>
        <fullName evidence="2">Uncharacterized protein</fullName>
    </submittedName>
</protein>
<feature type="compositionally biased region" description="Basic and acidic residues" evidence="1">
    <location>
        <begin position="94"/>
        <end position="103"/>
    </location>
</feature>
<dbReference type="EMBL" id="JAPZBQ010000002">
    <property type="protein sequence ID" value="KAJ5345888.1"/>
    <property type="molecule type" value="Genomic_DNA"/>
</dbReference>
<evidence type="ECO:0000256" key="1">
    <source>
        <dbReference type="SAM" id="MobiDB-lite"/>
    </source>
</evidence>
<feature type="compositionally biased region" description="Low complexity" evidence="1">
    <location>
        <begin position="104"/>
        <end position="117"/>
    </location>
</feature>
<dbReference type="AlphaFoldDB" id="A0A9W9QXG3"/>
<feature type="compositionally biased region" description="Polar residues" evidence="1">
    <location>
        <begin position="175"/>
        <end position="184"/>
    </location>
</feature>
<feature type="compositionally biased region" description="Polar residues" evidence="1">
    <location>
        <begin position="329"/>
        <end position="340"/>
    </location>
</feature>
<feature type="region of interest" description="Disordered" evidence="1">
    <location>
        <begin position="94"/>
        <end position="214"/>
    </location>
</feature>
<name>A0A9W9QXG3_PENBR</name>
<feature type="compositionally biased region" description="Basic and acidic residues" evidence="1">
    <location>
        <begin position="191"/>
        <end position="204"/>
    </location>
</feature>
<comment type="caution">
    <text evidence="2">The sequence shown here is derived from an EMBL/GenBank/DDBJ whole genome shotgun (WGS) entry which is preliminary data.</text>
</comment>
<proteinExistence type="predicted"/>
<feature type="compositionally biased region" description="Acidic residues" evidence="1">
    <location>
        <begin position="125"/>
        <end position="168"/>
    </location>
</feature>
<dbReference type="Proteomes" id="UP001147695">
    <property type="component" value="Unassembled WGS sequence"/>
</dbReference>
<reference evidence="2" key="2">
    <citation type="journal article" date="2023" name="IMA Fungus">
        <title>Comparative genomic study of the Penicillium genus elucidates a diverse pangenome and 15 lateral gene transfer events.</title>
        <authorList>
            <person name="Petersen C."/>
            <person name="Sorensen T."/>
            <person name="Nielsen M.R."/>
            <person name="Sondergaard T.E."/>
            <person name="Sorensen J.L."/>
            <person name="Fitzpatrick D.A."/>
            <person name="Frisvad J.C."/>
            <person name="Nielsen K.L."/>
        </authorList>
    </citation>
    <scope>NUCLEOTIDE SEQUENCE</scope>
    <source>
        <strain evidence="2">IBT 35673</strain>
    </source>
</reference>
<organism evidence="2 3">
    <name type="scientific">Penicillium brevicompactum</name>
    <dbReference type="NCBI Taxonomy" id="5074"/>
    <lineage>
        <taxon>Eukaryota</taxon>
        <taxon>Fungi</taxon>
        <taxon>Dikarya</taxon>
        <taxon>Ascomycota</taxon>
        <taxon>Pezizomycotina</taxon>
        <taxon>Eurotiomycetes</taxon>
        <taxon>Eurotiomycetidae</taxon>
        <taxon>Eurotiales</taxon>
        <taxon>Aspergillaceae</taxon>
        <taxon>Penicillium</taxon>
    </lineage>
</organism>